<dbReference type="NCBIfam" id="TIGR04256">
    <property type="entry name" value="GxxExxY"/>
    <property type="match status" value="1"/>
</dbReference>
<name>A0A918TR88_9BACT</name>
<dbReference type="EMBL" id="BMXI01000012">
    <property type="protein sequence ID" value="GHC59640.1"/>
    <property type="molecule type" value="Genomic_DNA"/>
</dbReference>
<dbReference type="InterPro" id="IPR026350">
    <property type="entry name" value="GxxExxY"/>
</dbReference>
<evidence type="ECO:0000313" key="2">
    <source>
        <dbReference type="Proteomes" id="UP000644507"/>
    </source>
</evidence>
<proteinExistence type="predicted"/>
<accession>A0A918TR88</accession>
<dbReference type="Pfam" id="PF13366">
    <property type="entry name" value="PDDEXK_3"/>
    <property type="match status" value="1"/>
</dbReference>
<protein>
    <recommendedName>
        <fullName evidence="3">GxxExxY protein</fullName>
    </recommendedName>
</protein>
<reference evidence="1" key="2">
    <citation type="submission" date="2020-09" db="EMBL/GenBank/DDBJ databases">
        <authorList>
            <person name="Sun Q."/>
            <person name="Kim S."/>
        </authorList>
    </citation>
    <scope>NUCLEOTIDE SEQUENCE</scope>
    <source>
        <strain evidence="1">KCTC 12988</strain>
    </source>
</reference>
<keyword evidence="2" id="KW-1185">Reference proteome</keyword>
<sequence length="128" mass="14145">MELNELSHAVIGAAMEVHKILGPGLLEASYQKALLHELHLRSIPCRCEVLLPITYKGLAIENAYRIDILVADTLIIELKAIEKTLPIHKAQLLTYLTLTGKPLGLLINFNTSLLKDGVTRVINSKHTS</sequence>
<dbReference type="AlphaFoldDB" id="A0A918TR88"/>
<dbReference type="Proteomes" id="UP000644507">
    <property type="component" value="Unassembled WGS sequence"/>
</dbReference>
<organism evidence="1 2">
    <name type="scientific">Roseibacillus persicicus</name>
    <dbReference type="NCBI Taxonomy" id="454148"/>
    <lineage>
        <taxon>Bacteria</taxon>
        <taxon>Pseudomonadati</taxon>
        <taxon>Verrucomicrobiota</taxon>
        <taxon>Verrucomicrobiia</taxon>
        <taxon>Verrucomicrobiales</taxon>
        <taxon>Verrucomicrobiaceae</taxon>
        <taxon>Roseibacillus</taxon>
    </lineage>
</organism>
<gene>
    <name evidence="1" type="ORF">GCM10007100_28570</name>
</gene>
<reference evidence="1" key="1">
    <citation type="journal article" date="2014" name="Int. J. Syst. Evol. Microbiol.">
        <title>Complete genome sequence of Corynebacterium casei LMG S-19264T (=DSM 44701T), isolated from a smear-ripened cheese.</title>
        <authorList>
            <consortium name="US DOE Joint Genome Institute (JGI-PGF)"/>
            <person name="Walter F."/>
            <person name="Albersmeier A."/>
            <person name="Kalinowski J."/>
            <person name="Ruckert C."/>
        </authorList>
    </citation>
    <scope>NUCLEOTIDE SEQUENCE</scope>
    <source>
        <strain evidence="1">KCTC 12988</strain>
    </source>
</reference>
<evidence type="ECO:0008006" key="3">
    <source>
        <dbReference type="Google" id="ProtNLM"/>
    </source>
</evidence>
<dbReference type="RefSeq" id="WP_189571151.1">
    <property type="nucleotide sequence ID" value="NZ_BMXI01000012.1"/>
</dbReference>
<evidence type="ECO:0000313" key="1">
    <source>
        <dbReference type="EMBL" id="GHC59640.1"/>
    </source>
</evidence>
<comment type="caution">
    <text evidence="1">The sequence shown here is derived from an EMBL/GenBank/DDBJ whole genome shotgun (WGS) entry which is preliminary data.</text>
</comment>